<name>M2AYA4_9BACT</name>
<dbReference type="PANTHER" id="PTHR43725">
    <property type="entry name" value="UDP-GLUCOSE 4-EPIMERASE"/>
    <property type="match status" value="1"/>
</dbReference>
<evidence type="ECO:0000256" key="6">
    <source>
        <dbReference type="ARBA" id="ARBA00018569"/>
    </source>
</evidence>
<accession>M2AYA4</accession>
<dbReference type="EC" id="5.1.3.2" evidence="5 10"/>
<dbReference type="PANTHER" id="PTHR43725:SF53">
    <property type="entry name" value="UDP-ARABINOSE 4-EPIMERASE 1"/>
    <property type="match status" value="1"/>
</dbReference>
<reference evidence="12" key="2">
    <citation type="journal article" date="2013" name="Mar. Genomics">
        <title>Expression of sulfatases in Rhodopirellula baltica and the diversity of sulfatases in the genus Rhodopirellula.</title>
        <authorList>
            <person name="Wegner C.E."/>
            <person name="Richter-Heitmann T."/>
            <person name="Klindworth A."/>
            <person name="Klockow C."/>
            <person name="Richter M."/>
            <person name="Achstetter T."/>
            <person name="Glockner F.O."/>
            <person name="Harder J."/>
        </authorList>
    </citation>
    <scope>NUCLEOTIDE SEQUENCE [LARGE SCALE GENOMIC DNA]</scope>
    <source>
        <strain evidence="12">6C</strain>
    </source>
</reference>
<comment type="caution">
    <text evidence="12">The sequence shown here is derived from an EMBL/GenBank/DDBJ whole genome shotgun (WGS) entry which is preliminary data.</text>
</comment>
<evidence type="ECO:0000256" key="1">
    <source>
        <dbReference type="ARBA" id="ARBA00000083"/>
    </source>
</evidence>
<protein>
    <recommendedName>
        <fullName evidence="6 10">UDP-glucose 4-epimerase</fullName>
        <ecNumber evidence="5 10">5.1.3.2</ecNumber>
    </recommendedName>
</protein>
<comment type="catalytic activity">
    <reaction evidence="1 10">
        <text>UDP-alpha-D-glucose = UDP-alpha-D-galactose</text>
        <dbReference type="Rhea" id="RHEA:22168"/>
        <dbReference type="ChEBI" id="CHEBI:58885"/>
        <dbReference type="ChEBI" id="CHEBI:66914"/>
        <dbReference type="EC" id="5.1.3.2"/>
    </reaction>
</comment>
<evidence type="ECO:0000256" key="3">
    <source>
        <dbReference type="ARBA" id="ARBA00004947"/>
    </source>
</evidence>
<dbReference type="UniPathway" id="UPA00214"/>
<dbReference type="Proteomes" id="UP000011529">
    <property type="component" value="Unassembled WGS sequence"/>
</dbReference>
<reference evidence="12" key="1">
    <citation type="submission" date="2012-11" db="EMBL/GenBank/DDBJ databases">
        <title>Permanent draft genomes of Rhodopirellula europaea strain SH398 and 6C.</title>
        <authorList>
            <person name="Richter M."/>
            <person name="Richter-Heitmann T."/>
            <person name="Frank C."/>
            <person name="Harder J."/>
            <person name="Glockner F.O."/>
        </authorList>
    </citation>
    <scope>NUCLEOTIDE SEQUENCE</scope>
    <source>
        <strain evidence="12">6C</strain>
    </source>
</reference>
<evidence type="ECO:0000259" key="11">
    <source>
        <dbReference type="Pfam" id="PF01370"/>
    </source>
</evidence>
<dbReference type="InterPro" id="IPR001509">
    <property type="entry name" value="Epimerase_deHydtase"/>
</dbReference>
<comment type="similarity">
    <text evidence="4 10">Belongs to the NAD(P)-dependent epimerase/dehydratase family.</text>
</comment>
<dbReference type="CDD" id="cd05247">
    <property type="entry name" value="UDP_G4E_1_SDR_e"/>
    <property type="match status" value="1"/>
</dbReference>
<dbReference type="AlphaFoldDB" id="M2AYA4"/>
<feature type="domain" description="NAD-dependent epimerase/dehydratase" evidence="11">
    <location>
        <begin position="47"/>
        <end position="294"/>
    </location>
</feature>
<evidence type="ECO:0000256" key="5">
    <source>
        <dbReference type="ARBA" id="ARBA00013189"/>
    </source>
</evidence>
<dbReference type="NCBIfam" id="TIGR01179">
    <property type="entry name" value="galE"/>
    <property type="match status" value="1"/>
</dbReference>
<comment type="cofactor">
    <cofactor evidence="2 10">
        <name>NAD(+)</name>
        <dbReference type="ChEBI" id="CHEBI:57540"/>
    </cofactor>
</comment>
<dbReference type="InterPro" id="IPR005886">
    <property type="entry name" value="UDP_G4E"/>
</dbReference>
<dbReference type="Gene3D" id="3.40.50.720">
    <property type="entry name" value="NAD(P)-binding Rossmann-like Domain"/>
    <property type="match status" value="1"/>
</dbReference>
<dbReference type="PATRIC" id="fig|1263867.3.peg.4613"/>
<dbReference type="InterPro" id="IPR036291">
    <property type="entry name" value="NAD(P)-bd_dom_sf"/>
</dbReference>
<evidence type="ECO:0000313" key="13">
    <source>
        <dbReference type="Proteomes" id="UP000011529"/>
    </source>
</evidence>
<dbReference type="Pfam" id="PF01370">
    <property type="entry name" value="Epimerase"/>
    <property type="match status" value="1"/>
</dbReference>
<sequence length="372" mass="40266">MLDGVQGRTTYVLFIGSIPMSYRLGRSSPPMSILLEPSPSQDSSMKVFVVGGAGYIGSHAVALLLDAGHEVVVFDNLSRGHAKSVPEGLLVEGDLNDQAKLTSLLKEHSIDAVMHFAAFAEVGESVRDPAIYYQNNVVATLSLLEAMRAADVKKIVFSSTTATYGQPDTVPIPETTPQNPINPYGFSKLVIEKALADYAHAYGFAYAALRYFNAAGARPDGTIGEHHDPESHLIPIVLQVALGQRESISIFGDDYPTPDGTCIRDYIHVDDLGDAHLRALDRLKPGEGIEVNLGTGRGTSVREIVDACRTVTGHPIPEVMGQRRPGDPAELIADATLAGEVLGWKPRYTDIQDIVKTAWNWHQTHPQGYDTV</sequence>
<comment type="pathway">
    <text evidence="3 10">Carbohydrate metabolism; galactose metabolism.</text>
</comment>
<gene>
    <name evidence="12" type="ORF">RE6C_04301</name>
</gene>
<evidence type="ECO:0000256" key="10">
    <source>
        <dbReference type="RuleBase" id="RU366046"/>
    </source>
</evidence>
<dbReference type="SUPFAM" id="SSF51735">
    <property type="entry name" value="NAD(P)-binding Rossmann-fold domains"/>
    <property type="match status" value="1"/>
</dbReference>
<dbReference type="GO" id="GO:0033499">
    <property type="term" value="P:galactose catabolic process via UDP-galactose, Leloir pathway"/>
    <property type="evidence" value="ECO:0007669"/>
    <property type="project" value="TreeGrafter"/>
</dbReference>
<keyword evidence="9 10" id="KW-0119">Carbohydrate metabolism</keyword>
<evidence type="ECO:0000256" key="7">
    <source>
        <dbReference type="ARBA" id="ARBA00023027"/>
    </source>
</evidence>
<evidence type="ECO:0000256" key="8">
    <source>
        <dbReference type="ARBA" id="ARBA00023235"/>
    </source>
</evidence>
<organism evidence="12 13">
    <name type="scientific">Rhodopirellula europaea 6C</name>
    <dbReference type="NCBI Taxonomy" id="1263867"/>
    <lineage>
        <taxon>Bacteria</taxon>
        <taxon>Pseudomonadati</taxon>
        <taxon>Planctomycetota</taxon>
        <taxon>Planctomycetia</taxon>
        <taxon>Pirellulales</taxon>
        <taxon>Pirellulaceae</taxon>
        <taxon>Rhodopirellula</taxon>
    </lineage>
</organism>
<keyword evidence="8 10" id="KW-0413">Isomerase</keyword>
<keyword evidence="7 10" id="KW-0520">NAD</keyword>
<dbReference type="EMBL" id="ANMO01000202">
    <property type="protein sequence ID" value="EMB14964.1"/>
    <property type="molecule type" value="Genomic_DNA"/>
</dbReference>
<evidence type="ECO:0000256" key="2">
    <source>
        <dbReference type="ARBA" id="ARBA00001911"/>
    </source>
</evidence>
<proteinExistence type="inferred from homology"/>
<dbReference type="GO" id="GO:0003978">
    <property type="term" value="F:UDP-glucose 4-epimerase activity"/>
    <property type="evidence" value="ECO:0007669"/>
    <property type="project" value="UniProtKB-UniRule"/>
</dbReference>
<comment type="subunit">
    <text evidence="10">Homodimer.</text>
</comment>
<evidence type="ECO:0000256" key="4">
    <source>
        <dbReference type="ARBA" id="ARBA00007637"/>
    </source>
</evidence>
<keyword evidence="13" id="KW-1185">Reference proteome</keyword>
<dbReference type="Gene3D" id="3.90.25.10">
    <property type="entry name" value="UDP-galactose 4-epimerase, domain 1"/>
    <property type="match status" value="1"/>
</dbReference>
<evidence type="ECO:0000313" key="12">
    <source>
        <dbReference type="EMBL" id="EMB14964.1"/>
    </source>
</evidence>
<evidence type="ECO:0000256" key="9">
    <source>
        <dbReference type="ARBA" id="ARBA00023277"/>
    </source>
</evidence>